<protein>
    <submittedName>
        <fullName evidence="7">DNA helicase IV</fullName>
    </submittedName>
</protein>
<evidence type="ECO:0000259" key="6">
    <source>
        <dbReference type="PROSITE" id="PS51198"/>
    </source>
</evidence>
<dbReference type="RefSeq" id="WP_184234382.1">
    <property type="nucleotide sequence ID" value="NZ_JACHMJ010000001.1"/>
</dbReference>
<dbReference type="SUPFAM" id="SSF52540">
    <property type="entry name" value="P-loop containing nucleoside triphosphate hydrolases"/>
    <property type="match status" value="1"/>
</dbReference>
<proteinExistence type="predicted"/>
<comment type="caution">
    <text evidence="7">The sequence shown here is derived from an EMBL/GenBank/DDBJ whole genome shotgun (WGS) entry which is preliminary data.</text>
</comment>
<organism evidence="7 8">
    <name type="scientific">Conyzicola lurida</name>
    <dbReference type="NCBI Taxonomy" id="1172621"/>
    <lineage>
        <taxon>Bacteria</taxon>
        <taxon>Bacillati</taxon>
        <taxon>Actinomycetota</taxon>
        <taxon>Actinomycetes</taxon>
        <taxon>Micrococcales</taxon>
        <taxon>Microbacteriaceae</taxon>
        <taxon>Conyzicola</taxon>
    </lineage>
</organism>
<dbReference type="GO" id="GO:0005829">
    <property type="term" value="C:cytosol"/>
    <property type="evidence" value="ECO:0007669"/>
    <property type="project" value="TreeGrafter"/>
</dbReference>
<evidence type="ECO:0000313" key="8">
    <source>
        <dbReference type="Proteomes" id="UP000536685"/>
    </source>
</evidence>
<keyword evidence="2 5" id="KW-0378">Hydrolase</keyword>
<evidence type="ECO:0000256" key="4">
    <source>
        <dbReference type="ARBA" id="ARBA00022840"/>
    </source>
</evidence>
<keyword evidence="1 5" id="KW-0547">Nucleotide-binding</keyword>
<dbReference type="EMBL" id="JACHMJ010000001">
    <property type="protein sequence ID" value="MBB5842763.1"/>
    <property type="molecule type" value="Genomic_DNA"/>
</dbReference>
<evidence type="ECO:0000256" key="2">
    <source>
        <dbReference type="ARBA" id="ARBA00022801"/>
    </source>
</evidence>
<gene>
    <name evidence="7" type="ORF">HD599_001086</name>
</gene>
<dbReference type="AlphaFoldDB" id="A0A841AMA2"/>
<keyword evidence="3 5" id="KW-0347">Helicase</keyword>
<dbReference type="PANTHER" id="PTHR11070:SF45">
    <property type="entry name" value="DNA 3'-5' HELICASE"/>
    <property type="match status" value="1"/>
</dbReference>
<evidence type="ECO:0000313" key="7">
    <source>
        <dbReference type="EMBL" id="MBB5842763.1"/>
    </source>
</evidence>
<keyword evidence="4 5" id="KW-0067">ATP-binding</keyword>
<dbReference type="InterPro" id="IPR027417">
    <property type="entry name" value="P-loop_NTPase"/>
</dbReference>
<dbReference type="InterPro" id="IPR000212">
    <property type="entry name" value="DNA_helicase_UvrD/REP"/>
</dbReference>
<dbReference type="GO" id="GO:0003677">
    <property type="term" value="F:DNA binding"/>
    <property type="evidence" value="ECO:0007669"/>
    <property type="project" value="InterPro"/>
</dbReference>
<keyword evidence="8" id="KW-1185">Reference proteome</keyword>
<evidence type="ECO:0000256" key="3">
    <source>
        <dbReference type="ARBA" id="ARBA00022806"/>
    </source>
</evidence>
<dbReference type="PROSITE" id="PS51198">
    <property type="entry name" value="UVRD_HELICASE_ATP_BIND"/>
    <property type="match status" value="1"/>
</dbReference>
<dbReference type="Proteomes" id="UP000536685">
    <property type="component" value="Unassembled WGS sequence"/>
</dbReference>
<dbReference type="GO" id="GO:0000725">
    <property type="term" value="P:recombinational repair"/>
    <property type="evidence" value="ECO:0007669"/>
    <property type="project" value="TreeGrafter"/>
</dbReference>
<accession>A0A841AMA2</accession>
<sequence>MASADLTSEREYVAALYARLDELRDDAKNQLETVRRTNQGGTHQNRSERDAFARIYEDRVSQLTEIDERLAFGRLDLVPVDDEPTLRYIGRIGLRDENLQPILLDWRVPQARAFYQATAATPLGARARRHITSKGREVVRVDDEIFDQSMLEGDTSNLQGEAALLATLTAQRTGRMGDIVATIQAEQDRIIRSELRGVLVVQGGPGTGKTAVALHRAAYLLYSYRDRLATSGVLIVGPSRSFLQYIEAVLPSLGETGVVLSSVGQLYPGVDTAIDDAEDVAVVKGSIEMAALLARAVKSRQVVPREQQTLEINGEYLTVEPQLIQNAMHRAWETRKPHNVARATFNKAAIKALSVQLAAQLRDHGNTIEDSDQAWLREDIRTAEDVKVALNTAWIPLTPQKLLQDIYARPQWLATLTPGWTDAQRALLRRDRDAPFTVSDVPLLDEAAELLGAVSGGGDAEKRERKQQRKRDIENAEQAIRNMGVEGVVHAEDLADGFEAAVERGSTADLAASDRTWAYGHIVVDEAQELSPMQWRVLIRRNPQKSFTIVGDVAQASAAAASSSWADALQPLIGDDWRLEELTVNYRTPAQIAETAESMAIAHGLSITRSRSVRSSEWPVAVVQTTDTLAAVEDTVAADRAIDSLGTIAVIASESRVAAITERLSARFGADVGRGAAGLSRAVAVLTPQESKGLEFDAAIVVEPQTVIDEIARGAAALYVAMTRPTQRLHLVTSTPLPAGIDLPA</sequence>
<dbReference type="PANTHER" id="PTHR11070">
    <property type="entry name" value="UVRD / RECB / PCRA DNA HELICASE FAMILY MEMBER"/>
    <property type="match status" value="1"/>
</dbReference>
<dbReference type="GO" id="GO:0043138">
    <property type="term" value="F:3'-5' DNA helicase activity"/>
    <property type="evidence" value="ECO:0007669"/>
    <property type="project" value="TreeGrafter"/>
</dbReference>
<name>A0A841AMA2_9MICO</name>
<dbReference type="Gene3D" id="3.40.50.300">
    <property type="entry name" value="P-loop containing nucleotide triphosphate hydrolases"/>
    <property type="match status" value="3"/>
</dbReference>
<feature type="domain" description="UvrD-like helicase ATP-binding" evidence="6">
    <location>
        <begin position="182"/>
        <end position="589"/>
    </location>
</feature>
<dbReference type="InterPro" id="IPR014016">
    <property type="entry name" value="UvrD-like_ATP-bd"/>
</dbReference>
<dbReference type="Pfam" id="PF01443">
    <property type="entry name" value="Viral_helicase1"/>
    <property type="match status" value="1"/>
</dbReference>
<feature type="binding site" evidence="5">
    <location>
        <begin position="203"/>
        <end position="210"/>
    </location>
    <ligand>
        <name>ATP</name>
        <dbReference type="ChEBI" id="CHEBI:30616"/>
    </ligand>
</feature>
<evidence type="ECO:0000256" key="1">
    <source>
        <dbReference type="ARBA" id="ARBA00022741"/>
    </source>
</evidence>
<dbReference type="GO" id="GO:0016787">
    <property type="term" value="F:hydrolase activity"/>
    <property type="evidence" value="ECO:0007669"/>
    <property type="project" value="UniProtKB-UniRule"/>
</dbReference>
<reference evidence="7 8" key="1">
    <citation type="submission" date="2020-08" db="EMBL/GenBank/DDBJ databases">
        <title>Sequencing the genomes of 1000 actinobacteria strains.</title>
        <authorList>
            <person name="Klenk H.-P."/>
        </authorList>
    </citation>
    <scope>NUCLEOTIDE SEQUENCE [LARGE SCALE GENOMIC DNA]</scope>
    <source>
        <strain evidence="7 8">DSM 105784</strain>
    </source>
</reference>
<dbReference type="GO" id="GO:0005524">
    <property type="term" value="F:ATP binding"/>
    <property type="evidence" value="ECO:0007669"/>
    <property type="project" value="UniProtKB-UniRule"/>
</dbReference>
<dbReference type="InterPro" id="IPR027351">
    <property type="entry name" value="(+)RNA_virus_helicase_core_dom"/>
</dbReference>
<evidence type="ECO:0000256" key="5">
    <source>
        <dbReference type="PROSITE-ProRule" id="PRU00560"/>
    </source>
</evidence>